<keyword evidence="4" id="KW-1185">Reference proteome</keyword>
<dbReference type="Pfam" id="PF06707">
    <property type="entry name" value="DUF1194"/>
    <property type="match status" value="1"/>
</dbReference>
<dbReference type="STRING" id="1123501.Wenmar_01676"/>
<dbReference type="EMBL" id="AONG01000008">
    <property type="protein sequence ID" value="KIQ70104.1"/>
    <property type="molecule type" value="Genomic_DNA"/>
</dbReference>
<reference evidence="3 4" key="1">
    <citation type="submission" date="2013-01" db="EMBL/GenBank/DDBJ databases">
        <authorList>
            <person name="Fiebig A."/>
            <person name="Goeker M."/>
            <person name="Klenk H.-P.P."/>
        </authorList>
    </citation>
    <scope>NUCLEOTIDE SEQUENCE [LARGE SCALE GENOMIC DNA]</scope>
    <source>
        <strain evidence="3 4">DSM 24838</strain>
    </source>
</reference>
<dbReference type="PATRIC" id="fig|1123501.6.peg.1768"/>
<feature type="domain" description="VWFA" evidence="2">
    <location>
        <begin position="38"/>
        <end position="240"/>
    </location>
</feature>
<dbReference type="PROSITE" id="PS50234">
    <property type="entry name" value="VWFA"/>
    <property type="match status" value="1"/>
</dbReference>
<keyword evidence="1" id="KW-0732">Signal</keyword>
<dbReference type="InterPro" id="IPR002035">
    <property type="entry name" value="VWF_A"/>
</dbReference>
<name>A0A0D0Q6P2_9RHOB</name>
<protein>
    <recommendedName>
        <fullName evidence="2">VWFA domain-containing protein</fullName>
    </recommendedName>
</protein>
<feature type="chain" id="PRO_5002219201" description="VWFA domain-containing protein" evidence="1">
    <location>
        <begin position="34"/>
        <end position="256"/>
    </location>
</feature>
<sequence length="256" mass="26816">MKCAGIRSVGRRVALARAALAWLFVLLAGPAAAECRQALVLGLDVSGSVDEREYRLQVEGLANALGAEEVREALLSVPGQPVRLAVFEWSGPQSQSLILPWAEIGDAGALDAAIARIRGAERQPAQLSTAIGAAMAAGFRLLGDQGDCLRRTLDLSGDGESNTGTRPSVIRERFLPEGVTVNGLVVGAIPGGGDDRSDDIRRLAGYFEANVTGGPGAFVEMALGYDDYEAAMRRKLLREIASMVIGRADVAEDGGG</sequence>
<dbReference type="Gene3D" id="3.40.50.410">
    <property type="entry name" value="von Willebrand factor, type A domain"/>
    <property type="match status" value="1"/>
</dbReference>
<dbReference type="OrthoDB" id="9792179at2"/>
<organism evidence="3 4">
    <name type="scientific">Wenxinia marina DSM 24838</name>
    <dbReference type="NCBI Taxonomy" id="1123501"/>
    <lineage>
        <taxon>Bacteria</taxon>
        <taxon>Pseudomonadati</taxon>
        <taxon>Pseudomonadota</taxon>
        <taxon>Alphaproteobacteria</taxon>
        <taxon>Rhodobacterales</taxon>
        <taxon>Roseobacteraceae</taxon>
        <taxon>Wenxinia</taxon>
    </lineage>
</organism>
<accession>A0A0D0Q6P2</accession>
<dbReference type="AlphaFoldDB" id="A0A0D0Q6P2"/>
<dbReference type="SUPFAM" id="SSF53300">
    <property type="entry name" value="vWA-like"/>
    <property type="match status" value="1"/>
</dbReference>
<dbReference type="InterPro" id="IPR010607">
    <property type="entry name" value="DUF1194"/>
</dbReference>
<dbReference type="InterPro" id="IPR036465">
    <property type="entry name" value="vWFA_dom_sf"/>
</dbReference>
<feature type="signal peptide" evidence="1">
    <location>
        <begin position="1"/>
        <end position="33"/>
    </location>
</feature>
<dbReference type="eggNOG" id="COG2304">
    <property type="taxonomic scope" value="Bacteria"/>
</dbReference>
<evidence type="ECO:0000259" key="2">
    <source>
        <dbReference type="PROSITE" id="PS50234"/>
    </source>
</evidence>
<evidence type="ECO:0000313" key="4">
    <source>
        <dbReference type="Proteomes" id="UP000035100"/>
    </source>
</evidence>
<evidence type="ECO:0000313" key="3">
    <source>
        <dbReference type="EMBL" id="KIQ70104.1"/>
    </source>
</evidence>
<dbReference type="Proteomes" id="UP000035100">
    <property type="component" value="Unassembled WGS sequence"/>
</dbReference>
<dbReference type="RefSeq" id="WP_018300963.1">
    <property type="nucleotide sequence ID" value="NZ_KB902276.1"/>
</dbReference>
<gene>
    <name evidence="3" type="ORF">Wenmar_01676</name>
</gene>
<evidence type="ECO:0000256" key="1">
    <source>
        <dbReference type="SAM" id="SignalP"/>
    </source>
</evidence>
<comment type="caution">
    <text evidence="3">The sequence shown here is derived from an EMBL/GenBank/DDBJ whole genome shotgun (WGS) entry which is preliminary data.</text>
</comment>
<proteinExistence type="predicted"/>